<reference evidence="4" key="1">
    <citation type="submission" date="2016-06" db="EMBL/GenBank/DDBJ databases">
        <authorList>
            <person name="Varghese N."/>
        </authorList>
    </citation>
    <scope>NUCLEOTIDE SEQUENCE [LARGE SCALE GENOMIC DNA]</scope>
    <source>
        <strain evidence="4">DSM 43171</strain>
    </source>
</reference>
<feature type="compositionally biased region" description="Basic and acidic residues" evidence="1">
    <location>
        <begin position="151"/>
        <end position="163"/>
    </location>
</feature>
<organism evidence="3 4">
    <name type="scientific">Micromonospora halophytica</name>
    <dbReference type="NCBI Taxonomy" id="47864"/>
    <lineage>
        <taxon>Bacteria</taxon>
        <taxon>Bacillati</taxon>
        <taxon>Actinomycetota</taxon>
        <taxon>Actinomycetes</taxon>
        <taxon>Micromonosporales</taxon>
        <taxon>Micromonosporaceae</taxon>
        <taxon>Micromonospora</taxon>
    </lineage>
</organism>
<evidence type="ECO:0000256" key="2">
    <source>
        <dbReference type="SAM" id="SignalP"/>
    </source>
</evidence>
<keyword evidence="2" id="KW-0732">Signal</keyword>
<evidence type="ECO:0008006" key="5">
    <source>
        <dbReference type="Google" id="ProtNLM"/>
    </source>
</evidence>
<evidence type="ECO:0000256" key="1">
    <source>
        <dbReference type="SAM" id="MobiDB-lite"/>
    </source>
</evidence>
<protein>
    <recommendedName>
        <fullName evidence="5">Endonuclease/Exonuclease/phosphatase family protein</fullName>
    </recommendedName>
</protein>
<evidence type="ECO:0000313" key="3">
    <source>
        <dbReference type="EMBL" id="SCG66188.1"/>
    </source>
</evidence>
<dbReference type="Proteomes" id="UP000199408">
    <property type="component" value="Unassembled WGS sequence"/>
</dbReference>
<feature type="signal peptide" evidence="2">
    <location>
        <begin position="1"/>
        <end position="39"/>
    </location>
</feature>
<gene>
    <name evidence="3" type="ORF">GA0070560_1234</name>
</gene>
<dbReference type="EMBL" id="FMDN01000023">
    <property type="protein sequence ID" value="SCG66188.1"/>
    <property type="molecule type" value="Genomic_DNA"/>
</dbReference>
<proteinExistence type="predicted"/>
<sequence>MSEQPSGADTRAGRRRGLRRALAVAWLAAAALPAGPSVADPPGSTSLRVLQMNLCNSGRASCYTVRSVTEAAEVIRAGTPGLVTLNEICQDDAAVLERTFADVHGGGSIASAFTAAGNRPSGDATRCRNGRPYGIGFADPPSRAAPGSPRAQRDAPDAGRRRP</sequence>
<feature type="chain" id="PRO_5008719372" description="Endonuclease/Exonuclease/phosphatase family protein" evidence="2">
    <location>
        <begin position="40"/>
        <end position="163"/>
    </location>
</feature>
<accession>A0A1C5J6I2</accession>
<name>A0A1C5J6I2_9ACTN</name>
<dbReference type="OrthoDB" id="3357160at2"/>
<dbReference type="AlphaFoldDB" id="A0A1C5J6I2"/>
<evidence type="ECO:0000313" key="4">
    <source>
        <dbReference type="Proteomes" id="UP000199408"/>
    </source>
</evidence>
<feature type="region of interest" description="Disordered" evidence="1">
    <location>
        <begin position="119"/>
        <end position="163"/>
    </location>
</feature>
<feature type="compositionally biased region" description="Low complexity" evidence="1">
    <location>
        <begin position="138"/>
        <end position="150"/>
    </location>
</feature>
<keyword evidence="4" id="KW-1185">Reference proteome</keyword>